<accession>A0A344THI4</accession>
<dbReference type="KEGG" id="run:DR864_10335"/>
<evidence type="ECO:0008006" key="3">
    <source>
        <dbReference type="Google" id="ProtNLM"/>
    </source>
</evidence>
<keyword evidence="2" id="KW-1185">Reference proteome</keyword>
<organism evidence="1 2">
    <name type="scientific">Runella rosea</name>
    <dbReference type="NCBI Taxonomy" id="2259595"/>
    <lineage>
        <taxon>Bacteria</taxon>
        <taxon>Pseudomonadati</taxon>
        <taxon>Bacteroidota</taxon>
        <taxon>Cytophagia</taxon>
        <taxon>Cytophagales</taxon>
        <taxon>Spirosomataceae</taxon>
        <taxon>Runella</taxon>
    </lineage>
</organism>
<proteinExistence type="predicted"/>
<name>A0A344THI4_9BACT</name>
<dbReference type="AlphaFoldDB" id="A0A344THI4"/>
<reference evidence="1 2" key="1">
    <citation type="submission" date="2018-07" db="EMBL/GenBank/DDBJ databases">
        <title>Genome sequencing of Runella.</title>
        <authorList>
            <person name="Baek M.-G."/>
            <person name="Yi H."/>
        </authorList>
    </citation>
    <scope>NUCLEOTIDE SEQUENCE [LARGE SCALE GENOMIC DNA]</scope>
    <source>
        <strain evidence="1 2">HYN0085</strain>
    </source>
</reference>
<sequence>MLSSHFIYGQDTKFAIIGSVSGKDTLKSIKLIKYISHFEDKYIADIPVVDNKFYYENNKINEIDAYIIRHPNSPNLDYWFIWDGEVEMKISNSNFYPTSIKSPLTALRDSCSDFLNKTYFDKVRELDKLISQERAHKKDGTRIVELEKQKSIASEAAKEGLHKFRENFIRSNPNSFLSLYYLTESGFESDDAWHIEMFKLLSDDLKKHSCAKVYR</sequence>
<protein>
    <recommendedName>
        <fullName evidence="3">DUF4369 domain-containing protein</fullName>
    </recommendedName>
</protein>
<dbReference type="Proteomes" id="UP000251993">
    <property type="component" value="Chromosome"/>
</dbReference>
<gene>
    <name evidence="1" type="ORF">DR864_10335</name>
</gene>
<evidence type="ECO:0000313" key="2">
    <source>
        <dbReference type="Proteomes" id="UP000251993"/>
    </source>
</evidence>
<dbReference type="EMBL" id="CP030850">
    <property type="protein sequence ID" value="AXE18105.1"/>
    <property type="molecule type" value="Genomic_DNA"/>
</dbReference>
<evidence type="ECO:0000313" key="1">
    <source>
        <dbReference type="EMBL" id="AXE18105.1"/>
    </source>
</evidence>